<organism evidence="2 3">
    <name type="scientific">Streptomyces cinereospinus</name>
    <dbReference type="NCBI Taxonomy" id="285561"/>
    <lineage>
        <taxon>Bacteria</taxon>
        <taxon>Bacillati</taxon>
        <taxon>Actinomycetota</taxon>
        <taxon>Actinomycetes</taxon>
        <taxon>Kitasatosporales</taxon>
        <taxon>Streptomycetaceae</taxon>
        <taxon>Streptomyces</taxon>
    </lineage>
</organism>
<protein>
    <recommendedName>
        <fullName evidence="4">DNA primase</fullName>
    </recommendedName>
</protein>
<proteinExistence type="predicted"/>
<keyword evidence="3" id="KW-1185">Reference proteome</keyword>
<evidence type="ECO:0000313" key="2">
    <source>
        <dbReference type="EMBL" id="MFB9465804.1"/>
    </source>
</evidence>
<name>A0ABV5N7M5_9ACTN</name>
<feature type="region of interest" description="Disordered" evidence="1">
    <location>
        <begin position="84"/>
        <end position="147"/>
    </location>
</feature>
<accession>A0ABV5N7M5</accession>
<gene>
    <name evidence="2" type="ORF">ACFF45_24620</name>
</gene>
<comment type="caution">
    <text evidence="2">The sequence shown here is derived from an EMBL/GenBank/DDBJ whole genome shotgun (WGS) entry which is preliminary data.</text>
</comment>
<evidence type="ECO:0000256" key="1">
    <source>
        <dbReference type="SAM" id="MobiDB-lite"/>
    </source>
</evidence>
<evidence type="ECO:0008006" key="4">
    <source>
        <dbReference type="Google" id="ProtNLM"/>
    </source>
</evidence>
<dbReference type="Proteomes" id="UP001589709">
    <property type="component" value="Unassembled WGS sequence"/>
</dbReference>
<feature type="compositionally biased region" description="Basic and acidic residues" evidence="1">
    <location>
        <begin position="100"/>
        <end position="147"/>
    </location>
</feature>
<evidence type="ECO:0000313" key="3">
    <source>
        <dbReference type="Proteomes" id="UP001589709"/>
    </source>
</evidence>
<dbReference type="EMBL" id="JBHMCY010000053">
    <property type="protein sequence ID" value="MFB9465804.1"/>
    <property type="molecule type" value="Genomic_DNA"/>
</dbReference>
<reference evidence="2 3" key="1">
    <citation type="submission" date="2024-09" db="EMBL/GenBank/DDBJ databases">
        <authorList>
            <person name="Sun Q."/>
            <person name="Mori K."/>
        </authorList>
    </citation>
    <scope>NUCLEOTIDE SEQUENCE [LARGE SCALE GENOMIC DNA]</scope>
    <source>
        <strain evidence="2 3">JCM 6917</strain>
    </source>
</reference>
<sequence length="147" mass="15692">MNNAKIGTALVGGYLLGRKRRAKTAMGLALAMAARRAKSGDLAEALAPALGNLNRQARTELTDATRAAVGSVLNAQAGHLADALHQRTLGLQGQPGAKGGGEEKASRGEEPRDEEPRDERPREEEQDRTRKAEGRPSSQRARESDDD</sequence>
<dbReference type="RefSeq" id="WP_381348625.1">
    <property type="nucleotide sequence ID" value="NZ_JBHMCY010000053.1"/>
</dbReference>